<keyword evidence="5" id="KW-1000">Mitochondrion outer membrane</keyword>
<dbReference type="PANTHER" id="PTHR12430:SF0">
    <property type="entry name" value="TRANSLOCASE OF OUTER MITOCHONDRIAL MEMBRANE 20"/>
    <property type="match status" value="1"/>
</dbReference>
<keyword evidence="13" id="KW-1185">Reference proteome</keyword>
<dbReference type="SUPFAM" id="SSF47157">
    <property type="entry name" value="Mitochondrial import receptor subunit Tom20"/>
    <property type="match status" value="2"/>
</dbReference>
<dbReference type="PRINTS" id="PR00351">
    <property type="entry name" value="OM20RECEPTOR"/>
</dbReference>
<evidence type="ECO:0000256" key="3">
    <source>
        <dbReference type="ARBA" id="ARBA00022448"/>
    </source>
</evidence>
<evidence type="ECO:0000256" key="11">
    <source>
        <dbReference type="SAM" id="Phobius"/>
    </source>
</evidence>
<evidence type="ECO:0000256" key="2">
    <source>
        <dbReference type="ARBA" id="ARBA00005792"/>
    </source>
</evidence>
<accession>A0A8J9ZTE1</accession>
<keyword evidence="4 11" id="KW-0812">Transmembrane</keyword>
<dbReference type="Pfam" id="PF02064">
    <property type="entry name" value="MAS20"/>
    <property type="match status" value="2"/>
</dbReference>
<dbReference type="OrthoDB" id="2154253at2759"/>
<evidence type="ECO:0000256" key="4">
    <source>
        <dbReference type="ARBA" id="ARBA00022692"/>
    </source>
</evidence>
<dbReference type="EMBL" id="OV696689">
    <property type="protein sequence ID" value="CAH1261834.1"/>
    <property type="molecule type" value="Genomic_DNA"/>
</dbReference>
<keyword evidence="7 11" id="KW-1133">Transmembrane helix</keyword>
<comment type="subcellular location">
    <subcellularLocation>
        <location evidence="1">Mitochondrion outer membrane</location>
        <topology evidence="1">Single-pass membrane protein</topology>
    </subcellularLocation>
</comment>
<evidence type="ECO:0000313" key="12">
    <source>
        <dbReference type="EMBL" id="CAH1261834.1"/>
    </source>
</evidence>
<evidence type="ECO:0000313" key="13">
    <source>
        <dbReference type="Proteomes" id="UP000838412"/>
    </source>
</evidence>
<dbReference type="PIRSF" id="PIRSF037707">
    <property type="entry name" value="MAS20_rcpt"/>
    <property type="match status" value="1"/>
</dbReference>
<organism evidence="12 13">
    <name type="scientific">Branchiostoma lanceolatum</name>
    <name type="common">Common lancelet</name>
    <name type="synonym">Amphioxus lanceolatum</name>
    <dbReference type="NCBI Taxonomy" id="7740"/>
    <lineage>
        <taxon>Eukaryota</taxon>
        <taxon>Metazoa</taxon>
        <taxon>Chordata</taxon>
        <taxon>Cephalochordata</taxon>
        <taxon>Leptocardii</taxon>
        <taxon>Amphioxiformes</taxon>
        <taxon>Branchiostomatidae</taxon>
        <taxon>Branchiostoma</taxon>
    </lineage>
</organism>
<gene>
    <name evidence="12" type="primary">TOMM20</name>
    <name evidence="12" type="ORF">BLAG_LOCUS17140</name>
</gene>
<dbReference type="GO" id="GO:0006605">
    <property type="term" value="P:protein targeting"/>
    <property type="evidence" value="ECO:0007669"/>
    <property type="project" value="InterPro"/>
</dbReference>
<evidence type="ECO:0000256" key="7">
    <source>
        <dbReference type="ARBA" id="ARBA00022989"/>
    </source>
</evidence>
<keyword evidence="6" id="KW-0653">Protein transport</keyword>
<dbReference type="GO" id="GO:0016031">
    <property type="term" value="P:tRNA import into mitochondrion"/>
    <property type="evidence" value="ECO:0007669"/>
    <property type="project" value="TreeGrafter"/>
</dbReference>
<evidence type="ECO:0000256" key="10">
    <source>
        <dbReference type="SAM" id="MobiDB-lite"/>
    </source>
</evidence>
<dbReference type="InterPro" id="IPR023392">
    <property type="entry name" value="Tom20_dom_sf"/>
</dbReference>
<evidence type="ECO:0000256" key="8">
    <source>
        <dbReference type="ARBA" id="ARBA00023128"/>
    </source>
</evidence>
<dbReference type="GO" id="GO:0006886">
    <property type="term" value="P:intracellular protein transport"/>
    <property type="evidence" value="ECO:0007669"/>
    <property type="project" value="InterPro"/>
</dbReference>
<dbReference type="AlphaFoldDB" id="A0A8J9ZTE1"/>
<dbReference type="GO" id="GO:0030150">
    <property type="term" value="P:protein import into mitochondrial matrix"/>
    <property type="evidence" value="ECO:0007669"/>
    <property type="project" value="TreeGrafter"/>
</dbReference>
<dbReference type="GO" id="GO:0030943">
    <property type="term" value="F:mitochondrion targeting sequence binding"/>
    <property type="evidence" value="ECO:0007669"/>
    <property type="project" value="TreeGrafter"/>
</dbReference>
<name>A0A8J9ZTE1_BRALA</name>
<dbReference type="Gene3D" id="1.20.960.10">
    <property type="entry name" value="Mitochondrial outer membrane translocase complex, subunit Tom20 domain"/>
    <property type="match status" value="2"/>
</dbReference>
<dbReference type="GO" id="GO:0005742">
    <property type="term" value="C:mitochondrial outer membrane translocase complex"/>
    <property type="evidence" value="ECO:0007669"/>
    <property type="project" value="InterPro"/>
</dbReference>
<keyword evidence="3" id="KW-0813">Transport</keyword>
<protein>
    <submittedName>
        <fullName evidence="12">TOMM20 protein</fullName>
    </submittedName>
</protein>
<reference evidence="12" key="1">
    <citation type="submission" date="2022-01" db="EMBL/GenBank/DDBJ databases">
        <authorList>
            <person name="Braso-Vives M."/>
        </authorList>
    </citation>
    <scope>NUCLEOTIDE SEQUENCE</scope>
</reference>
<keyword evidence="9 11" id="KW-0472">Membrane</keyword>
<dbReference type="Proteomes" id="UP000838412">
    <property type="component" value="Chromosome 4"/>
</dbReference>
<evidence type="ECO:0000256" key="5">
    <source>
        <dbReference type="ARBA" id="ARBA00022787"/>
    </source>
</evidence>
<sequence>MQGGLGQVMITTKTALSLAAGVCGTLFLGYCIYFDHKRRNDPGFKQKLRERRKKQKAGQKPQTSTKIPDLKDTEAVQKFFLEEVQLGEEQLAQGDFENGVEHLTNAGVAVCGFYKSMSHVTQFCCPLSDTGDFENGVEHLTNAVAVCGQPQQLLQVLQQTLPPQVFQMLIAKLPSVSQKFASAMATTTMDDELE</sequence>
<dbReference type="PRINTS" id="PR01989">
    <property type="entry name" value="EUOM20RECPTR"/>
</dbReference>
<comment type="similarity">
    <text evidence="2">Belongs to the Tom20 family.</text>
</comment>
<dbReference type="InterPro" id="IPR002056">
    <property type="entry name" value="MAS20"/>
</dbReference>
<dbReference type="InterPro" id="IPR022422">
    <property type="entry name" value="MAS20_rcpt_metazoan"/>
</dbReference>
<evidence type="ECO:0000256" key="9">
    <source>
        <dbReference type="ARBA" id="ARBA00023136"/>
    </source>
</evidence>
<feature type="transmembrane region" description="Helical" evidence="11">
    <location>
        <begin position="15"/>
        <end position="34"/>
    </location>
</feature>
<feature type="region of interest" description="Disordered" evidence="10">
    <location>
        <begin position="44"/>
        <end position="68"/>
    </location>
</feature>
<feature type="compositionally biased region" description="Basic residues" evidence="10">
    <location>
        <begin position="46"/>
        <end position="57"/>
    </location>
</feature>
<evidence type="ECO:0000256" key="1">
    <source>
        <dbReference type="ARBA" id="ARBA00004572"/>
    </source>
</evidence>
<dbReference type="GO" id="GO:0008320">
    <property type="term" value="F:protein transmembrane transporter activity"/>
    <property type="evidence" value="ECO:0007669"/>
    <property type="project" value="TreeGrafter"/>
</dbReference>
<dbReference type="PANTHER" id="PTHR12430">
    <property type="entry name" value="MITOCHONDRIAL IMPORT RECEPTOR SUBUNIT TOM20"/>
    <property type="match status" value="1"/>
</dbReference>
<keyword evidence="8" id="KW-0496">Mitochondrion</keyword>
<proteinExistence type="inferred from homology"/>
<evidence type="ECO:0000256" key="6">
    <source>
        <dbReference type="ARBA" id="ARBA00022927"/>
    </source>
</evidence>